<comment type="caution">
    <text evidence="1">The sequence shown here is derived from an EMBL/GenBank/DDBJ whole genome shotgun (WGS) entry which is preliminary data.</text>
</comment>
<dbReference type="Proteomes" id="UP000649573">
    <property type="component" value="Unassembled WGS sequence"/>
</dbReference>
<dbReference type="EMBL" id="BMRE01000113">
    <property type="protein sequence ID" value="GGU87464.1"/>
    <property type="molecule type" value="Genomic_DNA"/>
</dbReference>
<accession>A0ABQ2VII6</accession>
<reference evidence="2" key="1">
    <citation type="journal article" date="2019" name="Int. J. Syst. Evol. Microbiol.">
        <title>The Global Catalogue of Microorganisms (GCM) 10K type strain sequencing project: providing services to taxonomists for standard genome sequencing and annotation.</title>
        <authorList>
            <consortium name="The Broad Institute Genomics Platform"/>
            <consortium name="The Broad Institute Genome Sequencing Center for Infectious Disease"/>
            <person name="Wu L."/>
            <person name="Ma J."/>
        </authorList>
    </citation>
    <scope>NUCLEOTIDE SEQUENCE [LARGE SCALE GENOMIC DNA]</scope>
    <source>
        <strain evidence="2">JCM 3296</strain>
    </source>
</reference>
<dbReference type="RefSeq" id="WP_189260063.1">
    <property type="nucleotide sequence ID" value="NZ_BMRE01000113.1"/>
</dbReference>
<gene>
    <name evidence="1" type="ORF">GCM10010178_91590</name>
</gene>
<organism evidence="1 2">
    <name type="scientific">Lentzea flava</name>
    <dbReference type="NCBI Taxonomy" id="103732"/>
    <lineage>
        <taxon>Bacteria</taxon>
        <taxon>Bacillati</taxon>
        <taxon>Actinomycetota</taxon>
        <taxon>Actinomycetes</taxon>
        <taxon>Pseudonocardiales</taxon>
        <taxon>Pseudonocardiaceae</taxon>
        <taxon>Lentzea</taxon>
    </lineage>
</organism>
<name>A0ABQ2VII6_9PSEU</name>
<evidence type="ECO:0000313" key="2">
    <source>
        <dbReference type="Proteomes" id="UP000649573"/>
    </source>
</evidence>
<protein>
    <submittedName>
        <fullName evidence="1">Uncharacterized protein</fullName>
    </submittedName>
</protein>
<proteinExistence type="predicted"/>
<keyword evidence="2" id="KW-1185">Reference proteome</keyword>
<evidence type="ECO:0000313" key="1">
    <source>
        <dbReference type="EMBL" id="GGU87464.1"/>
    </source>
</evidence>
<sequence>MSLSPRTALEALLRNHPGSLWARTRSYRTAAGAAVVVRAVAGAGVFLGHRVTIVLITGRTT</sequence>